<name>A0A6A4SU59_SCOMX</name>
<dbReference type="Gene3D" id="3.40.50.2300">
    <property type="match status" value="1"/>
</dbReference>
<dbReference type="Proteomes" id="UP000438429">
    <property type="component" value="Unassembled WGS sequence"/>
</dbReference>
<comment type="caution">
    <text evidence="1">The sequence shown here is derived from an EMBL/GenBank/DDBJ whole genome shotgun (WGS) entry which is preliminary data.</text>
</comment>
<organism evidence="1 2">
    <name type="scientific">Scophthalmus maximus</name>
    <name type="common">Turbot</name>
    <name type="synonym">Psetta maxima</name>
    <dbReference type="NCBI Taxonomy" id="52904"/>
    <lineage>
        <taxon>Eukaryota</taxon>
        <taxon>Metazoa</taxon>
        <taxon>Chordata</taxon>
        <taxon>Craniata</taxon>
        <taxon>Vertebrata</taxon>
        <taxon>Euteleostomi</taxon>
        <taxon>Actinopterygii</taxon>
        <taxon>Neopterygii</taxon>
        <taxon>Teleostei</taxon>
        <taxon>Neoteleostei</taxon>
        <taxon>Acanthomorphata</taxon>
        <taxon>Carangaria</taxon>
        <taxon>Pleuronectiformes</taxon>
        <taxon>Pleuronectoidei</taxon>
        <taxon>Scophthalmidae</taxon>
        <taxon>Scophthalmus</taxon>
    </lineage>
</organism>
<sequence length="330" mass="37161">MRLERPIRLEVWDDIGDQLTSEPKMQFVVSIMVSNSDDLYGAMKKLCCAKSPIVSQVINIRIISQRALTKSEVTMCAVLVRWELSIEQLQDLFEDDIIARVSLQHKTTSHNSFFASAAPGSPLIQGAHKASYFQWVYFGSPASFPRTQKAMTSRQVCEGTLLDSLWENPWRDPSNAESFSTNVKIMSQKNNTDEVICSSRQTSMRKDGSTRVELLQCATIGAGRGCTAVWKSFELEKQVVGRDEHERESAMKPVKFVFYNTEDEKFHKETMDGRAVLMPENNILSFSGLKSRFKVGDVLCLTLLNAILLLKMSYGVECSDMAPCLKELEG</sequence>
<gene>
    <name evidence="1" type="ORF">F2P81_009250</name>
</gene>
<dbReference type="EMBL" id="VEVO01000008">
    <property type="protein sequence ID" value="KAF0038766.1"/>
    <property type="molecule type" value="Genomic_DNA"/>
</dbReference>
<reference evidence="1 2" key="1">
    <citation type="submission" date="2019-06" db="EMBL/GenBank/DDBJ databases">
        <title>Draft genomes of female and male turbot (Scophthalmus maximus).</title>
        <authorList>
            <person name="Xu H."/>
            <person name="Xu X.-W."/>
            <person name="Shao C."/>
            <person name="Chen S."/>
        </authorList>
    </citation>
    <scope>NUCLEOTIDE SEQUENCE [LARGE SCALE GENOMIC DNA]</scope>
    <source>
        <strain evidence="1">Ysfricsl-2016a</strain>
        <tissue evidence="1">Blood</tissue>
    </source>
</reference>
<protein>
    <submittedName>
        <fullName evidence="1">Uncharacterized protein</fullName>
    </submittedName>
</protein>
<evidence type="ECO:0000313" key="1">
    <source>
        <dbReference type="EMBL" id="KAF0038766.1"/>
    </source>
</evidence>
<dbReference type="InterPro" id="IPR012337">
    <property type="entry name" value="RNaseH-like_sf"/>
</dbReference>
<proteinExistence type="predicted"/>
<accession>A0A6A4SU59</accession>
<dbReference type="SUPFAM" id="SSF53098">
    <property type="entry name" value="Ribonuclease H-like"/>
    <property type="match status" value="1"/>
</dbReference>
<dbReference type="AlphaFoldDB" id="A0A6A4SU59"/>
<evidence type="ECO:0000313" key="2">
    <source>
        <dbReference type="Proteomes" id="UP000438429"/>
    </source>
</evidence>